<accession>A0A895XSL3</accession>
<dbReference type="InterPro" id="IPR009081">
    <property type="entry name" value="PP-bd_ACP"/>
</dbReference>
<feature type="domain" description="Carrier" evidence="2">
    <location>
        <begin position="1"/>
        <end position="74"/>
    </location>
</feature>
<dbReference type="KEGG" id="nav:JQS30_06210"/>
<dbReference type="Gene3D" id="1.10.1200.10">
    <property type="entry name" value="ACP-like"/>
    <property type="match status" value="1"/>
</dbReference>
<organism evidence="3 4">
    <name type="scientific">Natronoglycomyces albus</name>
    <dbReference type="NCBI Taxonomy" id="2811108"/>
    <lineage>
        <taxon>Bacteria</taxon>
        <taxon>Bacillati</taxon>
        <taxon>Actinomycetota</taxon>
        <taxon>Actinomycetes</taxon>
        <taxon>Glycomycetales</taxon>
        <taxon>Glycomycetaceae</taxon>
        <taxon>Natronoglycomyces</taxon>
    </lineage>
</organism>
<keyword evidence="4" id="KW-1185">Reference proteome</keyword>
<gene>
    <name evidence="3" type="ORF">JQS30_06210</name>
</gene>
<dbReference type="AlphaFoldDB" id="A0A895XSL3"/>
<evidence type="ECO:0000259" key="2">
    <source>
        <dbReference type="PROSITE" id="PS50075"/>
    </source>
</evidence>
<sequence>MNHDAVKALVARVLEVTPEELTAEGDFQDEFEADSLALAEVAAALETEFGLPMDPENPPRSLSDIHRRMTGELQ</sequence>
<evidence type="ECO:0000313" key="4">
    <source>
        <dbReference type="Proteomes" id="UP000662939"/>
    </source>
</evidence>
<dbReference type="RefSeq" id="WP_213172504.1">
    <property type="nucleotide sequence ID" value="NZ_CP070496.1"/>
</dbReference>
<reference evidence="3" key="1">
    <citation type="submission" date="2021-02" db="EMBL/GenBank/DDBJ databases">
        <title>Natronoglycomyces albus gen. nov., sp. nov, a haloalkaliphilic actinobacterium from a soda solonchak soil.</title>
        <authorList>
            <person name="Sorokin D.Y."/>
            <person name="Khijniak T.V."/>
            <person name="Zakharycheva A.P."/>
            <person name="Boueva O.V."/>
            <person name="Ariskina E.V."/>
            <person name="Hahnke R.L."/>
            <person name="Bunk B."/>
            <person name="Sproer C."/>
            <person name="Schumann P."/>
            <person name="Evtushenko L.I."/>
            <person name="Kublanov I.V."/>
        </authorList>
    </citation>
    <scope>NUCLEOTIDE SEQUENCE</scope>
    <source>
        <strain evidence="3">DSM 106290</strain>
    </source>
</reference>
<proteinExistence type="predicted"/>
<protein>
    <recommendedName>
        <fullName evidence="2">Carrier domain-containing protein</fullName>
    </recommendedName>
</protein>
<evidence type="ECO:0000313" key="3">
    <source>
        <dbReference type="EMBL" id="QSB06493.1"/>
    </source>
</evidence>
<name>A0A895XSL3_9ACTN</name>
<dbReference type="InterPro" id="IPR036736">
    <property type="entry name" value="ACP-like_sf"/>
</dbReference>
<dbReference type="SUPFAM" id="SSF47336">
    <property type="entry name" value="ACP-like"/>
    <property type="match status" value="1"/>
</dbReference>
<evidence type="ECO:0000256" key="1">
    <source>
        <dbReference type="SAM" id="MobiDB-lite"/>
    </source>
</evidence>
<feature type="region of interest" description="Disordered" evidence="1">
    <location>
        <begin position="49"/>
        <end position="74"/>
    </location>
</feature>
<dbReference type="Proteomes" id="UP000662939">
    <property type="component" value="Chromosome"/>
</dbReference>
<dbReference type="Pfam" id="PF00550">
    <property type="entry name" value="PP-binding"/>
    <property type="match status" value="1"/>
</dbReference>
<dbReference type="EMBL" id="CP070496">
    <property type="protein sequence ID" value="QSB06493.1"/>
    <property type="molecule type" value="Genomic_DNA"/>
</dbReference>
<feature type="compositionally biased region" description="Basic and acidic residues" evidence="1">
    <location>
        <begin position="63"/>
        <end position="74"/>
    </location>
</feature>
<dbReference type="PROSITE" id="PS50075">
    <property type="entry name" value="CARRIER"/>
    <property type="match status" value="1"/>
</dbReference>